<name>A0A841GRP8_9BACT</name>
<evidence type="ECO:0000256" key="6">
    <source>
        <dbReference type="ARBA" id="ARBA00022695"/>
    </source>
</evidence>
<dbReference type="PIRSF" id="PIRSF004491">
    <property type="entry name" value="FAD_Synth"/>
    <property type="match status" value="1"/>
</dbReference>
<evidence type="ECO:0000259" key="15">
    <source>
        <dbReference type="SMART" id="SM00904"/>
    </source>
</evidence>
<dbReference type="EC" id="2.7.1.26" evidence="14"/>
<evidence type="ECO:0000256" key="8">
    <source>
        <dbReference type="ARBA" id="ARBA00022777"/>
    </source>
</evidence>
<keyword evidence="8 14" id="KW-0418">Kinase</keyword>
<keyword evidence="9 14" id="KW-0274">FAD</keyword>
<dbReference type="GO" id="GO:0008531">
    <property type="term" value="F:riboflavin kinase activity"/>
    <property type="evidence" value="ECO:0007669"/>
    <property type="project" value="UniProtKB-UniRule"/>
</dbReference>
<keyword evidence="3 14" id="KW-0285">Flavoprotein</keyword>
<comment type="similarity">
    <text evidence="14">Belongs to the ribF family.</text>
</comment>
<dbReference type="RefSeq" id="WP_184619240.1">
    <property type="nucleotide sequence ID" value="NZ_JACHEX010000002.1"/>
</dbReference>
<evidence type="ECO:0000256" key="12">
    <source>
        <dbReference type="ARBA" id="ARBA00047880"/>
    </source>
</evidence>
<keyword evidence="17" id="KW-1185">Reference proteome</keyword>
<keyword evidence="10 14" id="KW-0067">ATP-binding</keyword>
<accession>A0A841GRP8</accession>
<dbReference type="Pfam" id="PF06574">
    <property type="entry name" value="FAD_syn"/>
    <property type="match status" value="1"/>
</dbReference>
<comment type="pathway">
    <text evidence="2 14">Cofactor biosynthesis; FMN biosynthesis; FMN from riboflavin (ATP route): step 1/1.</text>
</comment>
<comment type="pathway">
    <text evidence="1 14">Cofactor biosynthesis; FAD biosynthesis; FAD from FMN: step 1/1.</text>
</comment>
<evidence type="ECO:0000256" key="3">
    <source>
        <dbReference type="ARBA" id="ARBA00022630"/>
    </source>
</evidence>
<comment type="catalytic activity">
    <reaction evidence="12 14">
        <text>riboflavin + ATP = FMN + ADP + H(+)</text>
        <dbReference type="Rhea" id="RHEA:14357"/>
        <dbReference type="ChEBI" id="CHEBI:15378"/>
        <dbReference type="ChEBI" id="CHEBI:30616"/>
        <dbReference type="ChEBI" id="CHEBI:57986"/>
        <dbReference type="ChEBI" id="CHEBI:58210"/>
        <dbReference type="ChEBI" id="CHEBI:456216"/>
        <dbReference type="EC" id="2.7.1.26"/>
    </reaction>
</comment>
<keyword evidence="6 14" id="KW-0548">Nucleotidyltransferase</keyword>
<dbReference type="InterPro" id="IPR023465">
    <property type="entry name" value="Riboflavin_kinase_dom_sf"/>
</dbReference>
<reference evidence="16 17" key="1">
    <citation type="submission" date="2020-08" db="EMBL/GenBank/DDBJ databases">
        <title>Genomic Encyclopedia of Type Strains, Phase IV (KMG-IV): sequencing the most valuable type-strain genomes for metagenomic binning, comparative biology and taxonomic classification.</title>
        <authorList>
            <person name="Goeker M."/>
        </authorList>
    </citation>
    <scope>NUCLEOTIDE SEQUENCE [LARGE SCALE GENOMIC DNA]</scope>
    <source>
        <strain evidence="16 17">DSM 13481</strain>
    </source>
</reference>
<evidence type="ECO:0000256" key="4">
    <source>
        <dbReference type="ARBA" id="ARBA00022643"/>
    </source>
</evidence>
<dbReference type="GO" id="GO:0009398">
    <property type="term" value="P:FMN biosynthetic process"/>
    <property type="evidence" value="ECO:0007669"/>
    <property type="project" value="UniProtKB-UniRule"/>
</dbReference>
<evidence type="ECO:0000256" key="10">
    <source>
        <dbReference type="ARBA" id="ARBA00022840"/>
    </source>
</evidence>
<evidence type="ECO:0000256" key="5">
    <source>
        <dbReference type="ARBA" id="ARBA00022679"/>
    </source>
</evidence>
<dbReference type="GO" id="GO:0003919">
    <property type="term" value="F:FMN adenylyltransferase activity"/>
    <property type="evidence" value="ECO:0007669"/>
    <property type="project" value="UniProtKB-UniRule"/>
</dbReference>
<gene>
    <name evidence="16" type="ORF">HNP65_001021</name>
</gene>
<dbReference type="Gene3D" id="2.40.30.30">
    <property type="entry name" value="Riboflavin kinase-like"/>
    <property type="match status" value="1"/>
</dbReference>
<evidence type="ECO:0000256" key="14">
    <source>
        <dbReference type="PIRNR" id="PIRNR004491"/>
    </source>
</evidence>
<dbReference type="Pfam" id="PF01687">
    <property type="entry name" value="Flavokinase"/>
    <property type="match status" value="1"/>
</dbReference>
<dbReference type="SUPFAM" id="SSF82114">
    <property type="entry name" value="Riboflavin kinase-like"/>
    <property type="match status" value="1"/>
</dbReference>
<dbReference type="InterPro" id="IPR023468">
    <property type="entry name" value="Riboflavin_kinase"/>
</dbReference>
<dbReference type="SMART" id="SM00904">
    <property type="entry name" value="Flavokinase"/>
    <property type="match status" value="1"/>
</dbReference>
<keyword evidence="7 14" id="KW-0547">Nucleotide-binding</keyword>
<protein>
    <recommendedName>
        <fullName evidence="14">Riboflavin biosynthesis protein</fullName>
    </recommendedName>
    <domain>
        <recommendedName>
            <fullName evidence="14">Riboflavin kinase</fullName>
            <ecNumber evidence="14">2.7.1.26</ecNumber>
        </recommendedName>
        <alternativeName>
            <fullName evidence="14">Flavokinase</fullName>
        </alternativeName>
    </domain>
    <domain>
        <recommendedName>
            <fullName evidence="14">FMN adenylyltransferase</fullName>
            <ecNumber evidence="14">2.7.7.2</ecNumber>
        </recommendedName>
        <alternativeName>
            <fullName evidence="14">FAD pyrophosphorylase</fullName>
        </alternativeName>
        <alternativeName>
            <fullName evidence="14">FAD synthase</fullName>
        </alternativeName>
    </domain>
</protein>
<dbReference type="EC" id="2.7.7.2" evidence="14"/>
<dbReference type="UniPathway" id="UPA00277">
    <property type="reaction ID" value="UER00407"/>
</dbReference>
<dbReference type="InterPro" id="IPR014729">
    <property type="entry name" value="Rossmann-like_a/b/a_fold"/>
</dbReference>
<dbReference type="Proteomes" id="UP000555828">
    <property type="component" value="Unassembled WGS sequence"/>
</dbReference>
<dbReference type="PANTHER" id="PTHR22749:SF6">
    <property type="entry name" value="RIBOFLAVIN KINASE"/>
    <property type="match status" value="1"/>
</dbReference>
<dbReference type="NCBIfam" id="TIGR00083">
    <property type="entry name" value="ribF"/>
    <property type="match status" value="1"/>
</dbReference>
<dbReference type="AlphaFoldDB" id="A0A841GRP8"/>
<evidence type="ECO:0000256" key="13">
    <source>
        <dbReference type="ARBA" id="ARBA00049494"/>
    </source>
</evidence>
<dbReference type="NCBIfam" id="NF004162">
    <property type="entry name" value="PRK05627.1-5"/>
    <property type="match status" value="1"/>
</dbReference>
<evidence type="ECO:0000256" key="7">
    <source>
        <dbReference type="ARBA" id="ARBA00022741"/>
    </source>
</evidence>
<dbReference type="GO" id="GO:0006747">
    <property type="term" value="P:FAD biosynthetic process"/>
    <property type="evidence" value="ECO:0007669"/>
    <property type="project" value="UniProtKB-UniRule"/>
</dbReference>
<evidence type="ECO:0000313" key="16">
    <source>
        <dbReference type="EMBL" id="MBB6062583.1"/>
    </source>
</evidence>
<keyword evidence="11" id="KW-0511">Multifunctional enzyme</keyword>
<dbReference type="InterPro" id="IPR015865">
    <property type="entry name" value="Riboflavin_kinase_bac/euk"/>
</dbReference>
<evidence type="ECO:0000256" key="9">
    <source>
        <dbReference type="ARBA" id="ARBA00022827"/>
    </source>
</evidence>
<keyword evidence="4 14" id="KW-0288">FMN</keyword>
<comment type="caution">
    <text evidence="16">The sequence shown here is derived from an EMBL/GenBank/DDBJ whole genome shotgun (WGS) entry which is preliminary data.</text>
</comment>
<keyword evidence="5 14" id="KW-0808">Transferase</keyword>
<evidence type="ECO:0000313" key="17">
    <source>
        <dbReference type="Proteomes" id="UP000555828"/>
    </source>
</evidence>
<dbReference type="InterPro" id="IPR002606">
    <property type="entry name" value="Riboflavin_kinase_bac"/>
</dbReference>
<feature type="domain" description="Riboflavin kinase" evidence="15">
    <location>
        <begin position="160"/>
        <end position="284"/>
    </location>
</feature>
<sequence>MRVVTVGVFDGVHRGHQEILNSLKNLSKEYNASPEIYTIVFPMEYYTGNFDGLLISLEDRITLLEMYGNVYTLNLHEIKDLSPYDFFDFISKDTKAIVVGQDFRFGKNAAGNIKLLEKLSKEKNINLNVVNDLIIDGKRVSSTLIRKLLKEGNIKKVNYLLGRNYPIYGKVYKDKQLGRKLGFPTANIRRSKELITPKFGVYLCKVYTPKLHFGLMNIGLRPTVEKTKSVKYEVYILDFNEELYGKEIRVELLEYLRDETTFDSIDALIEQMKNDEKTARKLLEEKYGN</sequence>
<dbReference type="Gene3D" id="3.40.50.620">
    <property type="entry name" value="HUPs"/>
    <property type="match status" value="1"/>
</dbReference>
<organism evidence="16 17">
    <name type="scientific">Thermosipho japonicus</name>
    <dbReference type="NCBI Taxonomy" id="90323"/>
    <lineage>
        <taxon>Bacteria</taxon>
        <taxon>Thermotogati</taxon>
        <taxon>Thermotogota</taxon>
        <taxon>Thermotogae</taxon>
        <taxon>Thermotogales</taxon>
        <taxon>Fervidobacteriaceae</taxon>
        <taxon>Thermosipho</taxon>
    </lineage>
</organism>
<dbReference type="InterPro" id="IPR015864">
    <property type="entry name" value="FAD_synthase"/>
</dbReference>
<dbReference type="PANTHER" id="PTHR22749">
    <property type="entry name" value="RIBOFLAVIN KINASE/FMN ADENYLYLTRANSFERASE"/>
    <property type="match status" value="1"/>
</dbReference>
<evidence type="ECO:0000256" key="2">
    <source>
        <dbReference type="ARBA" id="ARBA00005201"/>
    </source>
</evidence>
<dbReference type="UniPathway" id="UPA00276">
    <property type="reaction ID" value="UER00406"/>
</dbReference>
<dbReference type="SUPFAM" id="SSF52374">
    <property type="entry name" value="Nucleotidylyl transferase"/>
    <property type="match status" value="1"/>
</dbReference>
<dbReference type="GO" id="GO:0009231">
    <property type="term" value="P:riboflavin biosynthetic process"/>
    <property type="evidence" value="ECO:0007669"/>
    <property type="project" value="InterPro"/>
</dbReference>
<evidence type="ECO:0000256" key="11">
    <source>
        <dbReference type="ARBA" id="ARBA00023268"/>
    </source>
</evidence>
<comment type="catalytic activity">
    <reaction evidence="13 14">
        <text>FMN + ATP + H(+) = FAD + diphosphate</text>
        <dbReference type="Rhea" id="RHEA:17237"/>
        <dbReference type="ChEBI" id="CHEBI:15378"/>
        <dbReference type="ChEBI" id="CHEBI:30616"/>
        <dbReference type="ChEBI" id="CHEBI:33019"/>
        <dbReference type="ChEBI" id="CHEBI:57692"/>
        <dbReference type="ChEBI" id="CHEBI:58210"/>
        <dbReference type="EC" id="2.7.7.2"/>
    </reaction>
</comment>
<dbReference type="GO" id="GO:0005524">
    <property type="term" value="F:ATP binding"/>
    <property type="evidence" value="ECO:0007669"/>
    <property type="project" value="UniProtKB-UniRule"/>
</dbReference>
<evidence type="ECO:0000256" key="1">
    <source>
        <dbReference type="ARBA" id="ARBA00004726"/>
    </source>
</evidence>
<dbReference type="CDD" id="cd02064">
    <property type="entry name" value="FAD_synthetase_N"/>
    <property type="match status" value="1"/>
</dbReference>
<dbReference type="EMBL" id="JACHEX010000002">
    <property type="protein sequence ID" value="MBB6062583.1"/>
    <property type="molecule type" value="Genomic_DNA"/>
</dbReference>
<proteinExistence type="inferred from homology"/>